<evidence type="ECO:0000313" key="1">
    <source>
        <dbReference type="EMBL" id="CAH1105909.1"/>
    </source>
</evidence>
<dbReference type="AlphaFoldDB" id="A0A9P0CVW4"/>
<proteinExistence type="predicted"/>
<name>A0A9P0CVW4_9CUCU</name>
<dbReference type="EMBL" id="OV651814">
    <property type="protein sequence ID" value="CAH1105909.1"/>
    <property type="molecule type" value="Genomic_DNA"/>
</dbReference>
<reference evidence="1" key="1">
    <citation type="submission" date="2022-01" db="EMBL/GenBank/DDBJ databases">
        <authorList>
            <person name="King R."/>
        </authorList>
    </citation>
    <scope>NUCLEOTIDE SEQUENCE</scope>
</reference>
<evidence type="ECO:0000313" key="2">
    <source>
        <dbReference type="Proteomes" id="UP001153636"/>
    </source>
</evidence>
<protein>
    <submittedName>
        <fullName evidence="1">Uncharacterized protein</fullName>
    </submittedName>
</protein>
<accession>A0A9P0CVW4</accession>
<keyword evidence="2" id="KW-1185">Reference proteome</keyword>
<gene>
    <name evidence="1" type="ORF">PSYICH_LOCUS6416</name>
</gene>
<organism evidence="1 2">
    <name type="scientific">Psylliodes chrysocephalus</name>
    <dbReference type="NCBI Taxonomy" id="3402493"/>
    <lineage>
        <taxon>Eukaryota</taxon>
        <taxon>Metazoa</taxon>
        <taxon>Ecdysozoa</taxon>
        <taxon>Arthropoda</taxon>
        <taxon>Hexapoda</taxon>
        <taxon>Insecta</taxon>
        <taxon>Pterygota</taxon>
        <taxon>Neoptera</taxon>
        <taxon>Endopterygota</taxon>
        <taxon>Coleoptera</taxon>
        <taxon>Polyphaga</taxon>
        <taxon>Cucujiformia</taxon>
        <taxon>Chrysomeloidea</taxon>
        <taxon>Chrysomelidae</taxon>
        <taxon>Galerucinae</taxon>
        <taxon>Alticini</taxon>
        <taxon>Psylliodes</taxon>
    </lineage>
</organism>
<sequence>MMIIEKLKMFSPRICLNQVRPTFTDLPIDTFCFNETILCHLEIQWRNLLNVSWIDFDVNDTIKFLTTVLNYENAIKEKPFYFLAKTVLGLLSIPVSNAGIVSNVFARSIKTPIFVLFSWIFFENTFNNIVSLITYRGSPHSSKFKKMPISLKRQEISVCRFDRSISYLLCRLVSWSQL</sequence>
<dbReference type="Proteomes" id="UP001153636">
    <property type="component" value="Chromosome 2"/>
</dbReference>